<reference evidence="1" key="1">
    <citation type="submission" date="2018-02" db="EMBL/GenBank/DDBJ databases">
        <title>Rhizophora mucronata_Transcriptome.</title>
        <authorList>
            <person name="Meera S.P."/>
            <person name="Sreeshan A."/>
            <person name="Augustine A."/>
        </authorList>
    </citation>
    <scope>NUCLEOTIDE SEQUENCE</scope>
    <source>
        <tissue evidence="1">Leaf</tissue>
    </source>
</reference>
<dbReference type="EMBL" id="GGEC01081777">
    <property type="protein sequence ID" value="MBX62261.1"/>
    <property type="molecule type" value="Transcribed_RNA"/>
</dbReference>
<accession>A0A2P2Q5M9</accession>
<name>A0A2P2Q5M9_RHIMU</name>
<protein>
    <submittedName>
        <fullName evidence="1">Uncharacterized protein</fullName>
    </submittedName>
</protein>
<organism evidence="1">
    <name type="scientific">Rhizophora mucronata</name>
    <name type="common">Asiatic mangrove</name>
    <dbReference type="NCBI Taxonomy" id="61149"/>
    <lineage>
        <taxon>Eukaryota</taxon>
        <taxon>Viridiplantae</taxon>
        <taxon>Streptophyta</taxon>
        <taxon>Embryophyta</taxon>
        <taxon>Tracheophyta</taxon>
        <taxon>Spermatophyta</taxon>
        <taxon>Magnoliopsida</taxon>
        <taxon>eudicotyledons</taxon>
        <taxon>Gunneridae</taxon>
        <taxon>Pentapetalae</taxon>
        <taxon>rosids</taxon>
        <taxon>fabids</taxon>
        <taxon>Malpighiales</taxon>
        <taxon>Rhizophoraceae</taxon>
        <taxon>Rhizophora</taxon>
    </lineage>
</organism>
<sequence length="49" mass="5986">MKSSIYILYQINHFFGRCQYVHHLQQHLNNHLWISVKELVSKSNEMQNQ</sequence>
<dbReference type="AlphaFoldDB" id="A0A2P2Q5M9"/>
<evidence type="ECO:0000313" key="1">
    <source>
        <dbReference type="EMBL" id="MBX62261.1"/>
    </source>
</evidence>
<proteinExistence type="predicted"/>